<reference evidence="9" key="1">
    <citation type="journal article" date="2023" name="Int. J. Mol. Sci.">
        <title>Metagenomics Revealed a New Genus 'Candidatus Thiocaldithrix dubininis' gen. nov., sp. nov. and a New Species 'Candidatus Thiothrix putei' sp. nov. in the Family Thiotrichaceae, Some Members of Which Have Traits of Both Na+- and H+-Motive Energetics.</title>
        <authorList>
            <person name="Ravin N.V."/>
            <person name="Muntyan M.S."/>
            <person name="Smolyakov D.D."/>
            <person name="Rudenko T.S."/>
            <person name="Beletsky A.V."/>
            <person name="Mardanov A.V."/>
            <person name="Grabovich M.Y."/>
        </authorList>
    </citation>
    <scope>NUCLEOTIDE SEQUENCE</scope>
    <source>
        <strain evidence="9">GKL-01</strain>
    </source>
</reference>
<dbReference type="EMBL" id="CP124755">
    <property type="protein sequence ID" value="WGZ90014.1"/>
    <property type="molecule type" value="Genomic_DNA"/>
</dbReference>
<gene>
    <name evidence="9" type="ORF">QJT80_10945</name>
</gene>
<accession>A0AA95KD81</accession>
<dbReference type="InterPro" id="IPR011008">
    <property type="entry name" value="Dimeric_a/b-barrel"/>
</dbReference>
<organism evidence="9">
    <name type="scientific">Candidatus Thiocaldithrix dubininis</name>
    <dbReference type="NCBI Taxonomy" id="3080823"/>
    <lineage>
        <taxon>Bacteria</taxon>
        <taxon>Pseudomonadati</taxon>
        <taxon>Pseudomonadota</taxon>
        <taxon>Gammaproteobacteria</taxon>
        <taxon>Thiotrichales</taxon>
        <taxon>Thiotrichaceae</taxon>
        <taxon>Candidatus Thiocaldithrix</taxon>
    </lineage>
</organism>
<dbReference type="GO" id="GO:0004601">
    <property type="term" value="F:peroxidase activity"/>
    <property type="evidence" value="ECO:0007669"/>
    <property type="project" value="UniProtKB-KW"/>
</dbReference>
<evidence type="ECO:0000256" key="1">
    <source>
        <dbReference type="ARBA" id="ARBA00001970"/>
    </source>
</evidence>
<feature type="domain" description="Dyp-type peroxidase C-terminal" evidence="8">
    <location>
        <begin position="134"/>
        <end position="291"/>
    </location>
</feature>
<keyword evidence="5" id="KW-0408">Iron</keyword>
<dbReference type="GO" id="GO:0020037">
    <property type="term" value="F:heme binding"/>
    <property type="evidence" value="ECO:0007669"/>
    <property type="project" value="InterPro"/>
</dbReference>
<dbReference type="SUPFAM" id="SSF54909">
    <property type="entry name" value="Dimeric alpha+beta barrel"/>
    <property type="match status" value="1"/>
</dbReference>
<keyword evidence="2 9" id="KW-0575">Peroxidase</keyword>
<evidence type="ECO:0000259" key="8">
    <source>
        <dbReference type="Pfam" id="PF20628"/>
    </source>
</evidence>
<dbReference type="InterPro" id="IPR048327">
    <property type="entry name" value="Dyp_perox_N"/>
</dbReference>
<dbReference type="GO" id="GO:0046872">
    <property type="term" value="F:metal ion binding"/>
    <property type="evidence" value="ECO:0007669"/>
    <property type="project" value="UniProtKB-KW"/>
</dbReference>
<evidence type="ECO:0000256" key="4">
    <source>
        <dbReference type="ARBA" id="ARBA00023002"/>
    </source>
</evidence>
<keyword evidence="3" id="KW-0479">Metal-binding</keyword>
<dbReference type="EC" id="1.11.1.-" evidence="9"/>
<dbReference type="Pfam" id="PF04261">
    <property type="entry name" value="Dyp_perox_N"/>
    <property type="match status" value="1"/>
</dbReference>
<evidence type="ECO:0000256" key="3">
    <source>
        <dbReference type="ARBA" id="ARBA00022723"/>
    </source>
</evidence>
<comment type="cofactor">
    <cofactor evidence="1">
        <name>heme b</name>
        <dbReference type="ChEBI" id="CHEBI:60344"/>
    </cofactor>
</comment>
<dbReference type="PANTHER" id="PTHR30521:SF0">
    <property type="entry name" value="DYP-TYPE PEROXIDASE FAMILY PROTEIN"/>
    <property type="match status" value="1"/>
</dbReference>
<dbReference type="NCBIfam" id="TIGR01413">
    <property type="entry name" value="Dyp_perox_fam"/>
    <property type="match status" value="1"/>
</dbReference>
<dbReference type="Pfam" id="PF20628">
    <property type="entry name" value="Dyp_perox_C"/>
    <property type="match status" value="1"/>
</dbReference>
<dbReference type="InterPro" id="IPR048328">
    <property type="entry name" value="Dyp_perox_C"/>
</dbReference>
<feature type="domain" description="Dyp-type peroxidase N-terminal" evidence="7">
    <location>
        <begin position="4"/>
        <end position="130"/>
    </location>
</feature>
<evidence type="ECO:0000313" key="9">
    <source>
        <dbReference type="EMBL" id="WGZ90014.1"/>
    </source>
</evidence>
<evidence type="ECO:0000256" key="2">
    <source>
        <dbReference type="ARBA" id="ARBA00022559"/>
    </source>
</evidence>
<name>A0AA95KD81_9GAMM</name>
<evidence type="ECO:0000256" key="5">
    <source>
        <dbReference type="ARBA" id="ARBA00023004"/>
    </source>
</evidence>
<proteinExistence type="inferred from homology"/>
<sequence>MYAQTAINGEHNPAALFMLMQISDSGMAALKQQITAFYEKRHVLTRANPANQVTTALAFSKEVWQKLHNNVPANFPDMPVITGKHPLPAVPANLFVHITSKRPDLCYELAAALLDGWQGVNVLDERQGFRFHDYRDLTGFIDGIENPSEPSDQQSVTLLDASAGDCQGGSFVFAQRFVHDLTQWNQQTVDEQEKTIGRTKWEGMELADDVKPPTAHNARSNINHDIMRYSLPYASAGGEKGLFFLAYTNDLTVITTMIQRMYGLAEDGITDRLLDFTTAVGGNYFFAPPQDLLESMFELDDV</sequence>
<evidence type="ECO:0000256" key="6">
    <source>
        <dbReference type="ARBA" id="ARBA00025737"/>
    </source>
</evidence>
<protein>
    <submittedName>
        <fullName evidence="9">Dyp-type peroxidase</fullName>
        <ecNumber evidence="9">1.11.1.-</ecNumber>
    </submittedName>
</protein>
<dbReference type="GO" id="GO:0005829">
    <property type="term" value="C:cytosol"/>
    <property type="evidence" value="ECO:0007669"/>
    <property type="project" value="TreeGrafter"/>
</dbReference>
<dbReference type="PANTHER" id="PTHR30521">
    <property type="entry name" value="DEFERROCHELATASE/PEROXIDASE"/>
    <property type="match status" value="1"/>
</dbReference>
<keyword evidence="4 9" id="KW-0560">Oxidoreductase</keyword>
<dbReference type="AlphaFoldDB" id="A0AA95KD81"/>
<dbReference type="PROSITE" id="PS51404">
    <property type="entry name" value="DYP_PEROXIDASE"/>
    <property type="match status" value="1"/>
</dbReference>
<dbReference type="Proteomes" id="UP001300672">
    <property type="component" value="Chromosome"/>
</dbReference>
<reference evidence="9" key="2">
    <citation type="submission" date="2023-04" db="EMBL/GenBank/DDBJ databases">
        <authorList>
            <person name="Beletskiy A.V."/>
            <person name="Mardanov A.V."/>
            <person name="Ravin N.V."/>
        </authorList>
    </citation>
    <scope>NUCLEOTIDE SEQUENCE</scope>
    <source>
        <strain evidence="9">GKL-01</strain>
    </source>
</reference>
<evidence type="ECO:0000259" key="7">
    <source>
        <dbReference type="Pfam" id="PF04261"/>
    </source>
</evidence>
<dbReference type="InterPro" id="IPR006314">
    <property type="entry name" value="Dyp_peroxidase"/>
</dbReference>
<comment type="similarity">
    <text evidence="6">Belongs to the DyP-type peroxidase family.</text>
</comment>
<dbReference type="KEGG" id="tdu:QJT80_10945"/>